<name>A0A8K0HQS1_9ROSA</name>
<dbReference type="AlphaFoldDB" id="A0A8K0HQS1"/>
<proteinExistence type="predicted"/>
<dbReference type="Proteomes" id="UP000796880">
    <property type="component" value="Unassembled WGS sequence"/>
</dbReference>
<sequence>MQAPHDSGPRAYVPMCANSAAVTKSRRCAAVSLALHGHGVAKESQGDKPRCHILASPLPPSTHTDGRKPLTLLGAHGKLPLLPGLWHADAAGWAHCMPDKRAGAHGRPRCALHGMPPTRACSPCARPRPAGGGWHARRRPRWRGCHSWHATHGRRGLLVGCHGIPLKHQIC</sequence>
<dbReference type="EMBL" id="VOIH02000001">
    <property type="protein sequence ID" value="KAF3456971.1"/>
    <property type="molecule type" value="Genomic_DNA"/>
</dbReference>
<keyword evidence="2" id="KW-1185">Reference proteome</keyword>
<evidence type="ECO:0000313" key="1">
    <source>
        <dbReference type="EMBL" id="KAF3456971.1"/>
    </source>
</evidence>
<comment type="caution">
    <text evidence="1">The sequence shown here is derived from an EMBL/GenBank/DDBJ whole genome shotgun (WGS) entry which is preliminary data.</text>
</comment>
<accession>A0A8K0HQS1</accession>
<reference evidence="1" key="1">
    <citation type="submission" date="2020-03" db="EMBL/GenBank/DDBJ databases">
        <title>A high-quality chromosome-level genome assembly of a woody plant with both climbing and erect habits, Rhamnella rubrinervis.</title>
        <authorList>
            <person name="Lu Z."/>
            <person name="Yang Y."/>
            <person name="Zhu X."/>
            <person name="Sun Y."/>
        </authorList>
    </citation>
    <scope>NUCLEOTIDE SEQUENCE</scope>
    <source>
        <strain evidence="1">BYM</strain>
        <tissue evidence="1">Leaf</tissue>
    </source>
</reference>
<protein>
    <submittedName>
        <fullName evidence="1">Uncharacterized protein</fullName>
    </submittedName>
</protein>
<gene>
    <name evidence="1" type="ORF">FNV43_RR01627</name>
</gene>
<evidence type="ECO:0000313" key="2">
    <source>
        <dbReference type="Proteomes" id="UP000796880"/>
    </source>
</evidence>
<organism evidence="1 2">
    <name type="scientific">Rhamnella rubrinervis</name>
    <dbReference type="NCBI Taxonomy" id="2594499"/>
    <lineage>
        <taxon>Eukaryota</taxon>
        <taxon>Viridiplantae</taxon>
        <taxon>Streptophyta</taxon>
        <taxon>Embryophyta</taxon>
        <taxon>Tracheophyta</taxon>
        <taxon>Spermatophyta</taxon>
        <taxon>Magnoliopsida</taxon>
        <taxon>eudicotyledons</taxon>
        <taxon>Gunneridae</taxon>
        <taxon>Pentapetalae</taxon>
        <taxon>rosids</taxon>
        <taxon>fabids</taxon>
        <taxon>Rosales</taxon>
        <taxon>Rhamnaceae</taxon>
        <taxon>rhamnoid group</taxon>
        <taxon>Rhamneae</taxon>
        <taxon>Rhamnella</taxon>
    </lineage>
</organism>